<sequence>MKSFYLFLCLSLYAITSGQVLGPSWVSYLPGTTGNPNLMGTLSTVDSSGYSYVCGNTGTLSYYNVAQSNLTLKKFNSLLQNEYAVNLLGDLHVYALVSDGNSLYIALNYITQLDYETLHLSDTSGEHPVLLKLDSDGHYVWHLPLSGNNVFRFRALTLDVYNSVYIGYDNYFNSYIKKLDTNGNTLFTITQNNVKMISNISVVPQGNIAVAGGCSQSIPNFNGTSASNSLSYSTYIAYYNASQQLQWVHFFEDITCSDPDVAIDPSGNVYFTSTLYDNFPLLGQPTEGPVAGLDFFLIKLNPQGNLVWYREVPGAGQFKLAKSKSVAVSWGQNYPAVIYVAGTTRNSVQWLPDFATNPGNQDDILLLAYDLNGNLIHHTIGGSSTGNDQLDGLTINSNSSFATISGITLGTGSMHGMPLNPSTTNYTPYIIRLDQVFLNQHEFTTTTWSVSPNPAHETITLRTQDYFGKGTLTNVLGQKMRDFDIESPETVLHVNELPKGIYIITVGTTSKRISIN</sequence>
<dbReference type="OrthoDB" id="1405326at2"/>
<evidence type="ECO:0000256" key="1">
    <source>
        <dbReference type="ARBA" id="ARBA00022729"/>
    </source>
</evidence>
<dbReference type="RefSeq" id="WP_129462432.1">
    <property type="nucleotide sequence ID" value="NZ_SBKN01000010.1"/>
</dbReference>
<dbReference type="SUPFAM" id="SSF101898">
    <property type="entry name" value="NHL repeat"/>
    <property type="match status" value="1"/>
</dbReference>
<evidence type="ECO:0000313" key="3">
    <source>
        <dbReference type="EMBL" id="RXR20211.1"/>
    </source>
</evidence>
<name>A0A4V1N222_9FLAO</name>
<dbReference type="PANTHER" id="PTHR35580">
    <property type="entry name" value="CELL SURFACE GLYCOPROTEIN (S-LAYER PROTEIN)-LIKE PROTEIN"/>
    <property type="match status" value="1"/>
</dbReference>
<evidence type="ECO:0000313" key="4">
    <source>
        <dbReference type="Proteomes" id="UP000289857"/>
    </source>
</evidence>
<protein>
    <submittedName>
        <fullName evidence="3">T9SS type A sorting domain-containing protein</fullName>
    </submittedName>
</protein>
<dbReference type="InterPro" id="IPR052918">
    <property type="entry name" value="Motility_Chemotaxis_Reg"/>
</dbReference>
<feature type="signal peptide" evidence="2">
    <location>
        <begin position="1"/>
        <end position="22"/>
    </location>
</feature>
<keyword evidence="1 2" id="KW-0732">Signal</keyword>
<proteinExistence type="predicted"/>
<dbReference type="Gene3D" id="2.120.10.30">
    <property type="entry name" value="TolB, C-terminal domain"/>
    <property type="match status" value="1"/>
</dbReference>
<comment type="caution">
    <text evidence="3">The sequence shown here is derived from an EMBL/GenBank/DDBJ whole genome shotgun (WGS) entry which is preliminary data.</text>
</comment>
<dbReference type="EMBL" id="SBKN01000010">
    <property type="protein sequence ID" value="RXR20211.1"/>
    <property type="molecule type" value="Genomic_DNA"/>
</dbReference>
<organism evidence="3 4">
    <name type="scientific">Flavobacterium stagni</name>
    <dbReference type="NCBI Taxonomy" id="2506421"/>
    <lineage>
        <taxon>Bacteria</taxon>
        <taxon>Pseudomonadati</taxon>
        <taxon>Bacteroidota</taxon>
        <taxon>Flavobacteriia</taxon>
        <taxon>Flavobacteriales</taxon>
        <taxon>Flavobacteriaceae</taxon>
        <taxon>Flavobacterium</taxon>
    </lineage>
</organism>
<dbReference type="Proteomes" id="UP000289857">
    <property type="component" value="Unassembled WGS sequence"/>
</dbReference>
<dbReference type="NCBIfam" id="TIGR04183">
    <property type="entry name" value="Por_Secre_tail"/>
    <property type="match status" value="1"/>
</dbReference>
<dbReference type="InterPro" id="IPR026444">
    <property type="entry name" value="Secre_tail"/>
</dbReference>
<keyword evidence="4" id="KW-1185">Reference proteome</keyword>
<dbReference type="AlphaFoldDB" id="A0A4V1N222"/>
<dbReference type="PANTHER" id="PTHR35580:SF1">
    <property type="entry name" value="PHYTASE-LIKE DOMAIN-CONTAINING PROTEIN"/>
    <property type="match status" value="1"/>
</dbReference>
<accession>A0A4V1N222</accession>
<feature type="chain" id="PRO_5020756170" evidence="2">
    <location>
        <begin position="23"/>
        <end position="516"/>
    </location>
</feature>
<dbReference type="InterPro" id="IPR011042">
    <property type="entry name" value="6-blade_b-propeller_TolB-like"/>
</dbReference>
<gene>
    <name evidence="3" type="ORF">EQG61_13250</name>
</gene>
<reference evidence="4" key="1">
    <citation type="submission" date="2019-01" db="EMBL/GenBank/DDBJ databases">
        <title>Cytophagaceae bacterium strain CAR-16.</title>
        <authorList>
            <person name="Chen W.-M."/>
        </authorList>
    </citation>
    <scope>NUCLEOTIDE SEQUENCE [LARGE SCALE GENOMIC DNA]</scope>
    <source>
        <strain evidence="4">WWJ-16</strain>
    </source>
</reference>
<evidence type="ECO:0000256" key="2">
    <source>
        <dbReference type="SAM" id="SignalP"/>
    </source>
</evidence>